<feature type="signal peptide" evidence="1">
    <location>
        <begin position="1"/>
        <end position="22"/>
    </location>
</feature>
<organism evidence="2 3">
    <name type="scientific">Candidatus Thermofonsia Clade 1 bacterium</name>
    <dbReference type="NCBI Taxonomy" id="2364210"/>
    <lineage>
        <taxon>Bacteria</taxon>
        <taxon>Bacillati</taxon>
        <taxon>Chloroflexota</taxon>
        <taxon>Candidatus Thermofontia</taxon>
        <taxon>Candidatus Thermofonsia Clade 1</taxon>
    </lineage>
</organism>
<feature type="chain" id="PRO_5014863747" evidence="1">
    <location>
        <begin position="23"/>
        <end position="216"/>
    </location>
</feature>
<evidence type="ECO:0000313" key="2">
    <source>
        <dbReference type="EMBL" id="PJF31179.1"/>
    </source>
</evidence>
<keyword evidence="1" id="KW-0732">Signal</keyword>
<evidence type="ECO:0000256" key="1">
    <source>
        <dbReference type="SAM" id="SignalP"/>
    </source>
</evidence>
<comment type="caution">
    <text evidence="2">The sequence shown here is derived from an EMBL/GenBank/DDBJ whole genome shotgun (WGS) entry which is preliminary data.</text>
</comment>
<dbReference type="Proteomes" id="UP000228921">
    <property type="component" value="Unassembled WGS sequence"/>
</dbReference>
<accession>A0A2M8P0V9</accession>
<reference evidence="2 3" key="1">
    <citation type="submission" date="2017-11" db="EMBL/GenBank/DDBJ databases">
        <title>Evolution of Phototrophy in the Chloroflexi Phylum Driven by Horizontal Gene Transfer.</title>
        <authorList>
            <person name="Ward L.M."/>
            <person name="Hemp J."/>
            <person name="Shih P.M."/>
            <person name="Mcglynn S.E."/>
            <person name="Fischer W."/>
        </authorList>
    </citation>
    <scope>NUCLEOTIDE SEQUENCE [LARGE SCALE GENOMIC DNA]</scope>
    <source>
        <strain evidence="2">CP2_2F</strain>
    </source>
</reference>
<gene>
    <name evidence="2" type="ORF">CUN51_04740</name>
</gene>
<evidence type="ECO:0000313" key="3">
    <source>
        <dbReference type="Proteomes" id="UP000228921"/>
    </source>
</evidence>
<proteinExistence type="predicted"/>
<name>A0A2M8P0V9_9CHLR</name>
<protein>
    <submittedName>
        <fullName evidence="2">Uncharacterized protein</fullName>
    </submittedName>
</protein>
<dbReference type="AlphaFoldDB" id="A0A2M8P0V9"/>
<dbReference type="EMBL" id="PGTK01000004">
    <property type="protein sequence ID" value="PJF31179.1"/>
    <property type="molecule type" value="Genomic_DNA"/>
</dbReference>
<sequence length="216" mass="23999">MRRWLSVCLLLGALLGSSVSLARALGNLQAPIFHAWLRHADGTPCAQACLFGASPDGRLSFEAARAILAAHPLTQDAVLTDRGLIVQWNNKLFTLSIGRTHDSDQLAWINLQIAGRDLRVSDIIAAYGTPDYVSATNDRIITDLLYRAHRLQVSALREALPTNAPLRLKHRVYNLYLMREGQFEALLRQIGGNLKAWRGFVPITHYLNRPSRVASP</sequence>